<evidence type="ECO:0000256" key="1">
    <source>
        <dbReference type="SAM" id="Phobius"/>
    </source>
</evidence>
<dbReference type="RefSeq" id="WP_171519259.1">
    <property type="nucleotide sequence ID" value="NZ_LR732744.1"/>
</dbReference>
<feature type="transmembrane region" description="Helical" evidence="1">
    <location>
        <begin position="156"/>
        <end position="175"/>
    </location>
</feature>
<keyword evidence="1" id="KW-0812">Transmembrane</keyword>
<organism evidence="2 3">
    <name type="scientific">Acinetobacter proteolyticus</name>
    <dbReference type="NCBI Taxonomy" id="1776741"/>
    <lineage>
        <taxon>Bacteria</taxon>
        <taxon>Pseudomonadati</taxon>
        <taxon>Pseudomonadota</taxon>
        <taxon>Gammaproteobacteria</taxon>
        <taxon>Moraxellales</taxon>
        <taxon>Moraxellaceae</taxon>
        <taxon>Acinetobacter</taxon>
    </lineage>
</organism>
<sequence length="178" mass="20837">MTNTNNHLIESPPIKHHLADLRIISIKRFIILSITSFGLYPIWWMFKAWRFFAIKDNLNIMPALRAILSIFFLYSLFNTIQNYAQENGYMRSFSSTWMFIGYLIVAFAYYLPDPYWLISLFNFIFLIPAFIALNYAKLYSDQVKSIVQEKLSNTHLFIIILGSIWWLLGLVGLIMGSA</sequence>
<proteinExistence type="predicted"/>
<accession>A0A653K5M4</accession>
<gene>
    <name evidence="2" type="ORF">ACI8B_230046</name>
</gene>
<name>A0A653K5M4_9GAMM</name>
<keyword evidence="1" id="KW-0472">Membrane</keyword>
<feature type="transmembrane region" description="Helical" evidence="1">
    <location>
        <begin position="58"/>
        <end position="77"/>
    </location>
</feature>
<keyword evidence="1" id="KW-1133">Transmembrane helix</keyword>
<dbReference type="Proteomes" id="UP000430404">
    <property type="component" value="Unassembled WGS sequence"/>
</dbReference>
<evidence type="ECO:0008006" key="4">
    <source>
        <dbReference type="Google" id="ProtNLM"/>
    </source>
</evidence>
<evidence type="ECO:0000313" key="3">
    <source>
        <dbReference type="Proteomes" id="UP000430404"/>
    </source>
</evidence>
<feature type="transmembrane region" description="Helical" evidence="1">
    <location>
        <begin position="29"/>
        <end position="46"/>
    </location>
</feature>
<dbReference type="EMBL" id="CABWKZ010000016">
    <property type="protein sequence ID" value="VXA55651.1"/>
    <property type="molecule type" value="Genomic_DNA"/>
</dbReference>
<reference evidence="2 3" key="1">
    <citation type="submission" date="2019-10" db="EMBL/GenBank/DDBJ databases">
        <authorList>
            <person name="Karimi E."/>
        </authorList>
    </citation>
    <scope>NUCLEOTIDE SEQUENCE [LARGE SCALE GENOMIC DNA]</scope>
    <source>
        <strain evidence="2">Acinetobacter sp. 8BE</strain>
    </source>
</reference>
<feature type="transmembrane region" description="Helical" evidence="1">
    <location>
        <begin position="116"/>
        <end position="136"/>
    </location>
</feature>
<protein>
    <recommendedName>
        <fullName evidence="4">DUF4234 domain-containing protein</fullName>
    </recommendedName>
</protein>
<feature type="transmembrane region" description="Helical" evidence="1">
    <location>
        <begin position="89"/>
        <end position="110"/>
    </location>
</feature>
<evidence type="ECO:0000313" key="2">
    <source>
        <dbReference type="EMBL" id="VXA55651.1"/>
    </source>
</evidence>
<dbReference type="AlphaFoldDB" id="A0A653K5M4"/>